<dbReference type="InterPro" id="IPR006626">
    <property type="entry name" value="PbH1"/>
</dbReference>
<dbReference type="InterPro" id="IPR012334">
    <property type="entry name" value="Pectin_lyas_fold"/>
</dbReference>
<proteinExistence type="predicted"/>
<evidence type="ECO:0000313" key="2">
    <source>
        <dbReference type="Proteomes" id="UP000319829"/>
    </source>
</evidence>
<reference evidence="1 2" key="1">
    <citation type="journal article" date="2019" name="Nat. Microbiol.">
        <title>Mediterranean grassland soil C-N compound turnover is dependent on rainfall and depth, and is mediated by genomically divergent microorganisms.</title>
        <authorList>
            <person name="Diamond S."/>
            <person name="Andeer P.F."/>
            <person name="Li Z."/>
            <person name="Crits-Christoph A."/>
            <person name="Burstein D."/>
            <person name="Anantharaman K."/>
            <person name="Lane K.R."/>
            <person name="Thomas B.C."/>
            <person name="Pan C."/>
            <person name="Northen T.R."/>
            <person name="Banfield J.F."/>
        </authorList>
    </citation>
    <scope>NUCLEOTIDE SEQUENCE [LARGE SCALE GENOMIC DNA]</scope>
    <source>
        <strain evidence="1">WS_4</strain>
    </source>
</reference>
<dbReference type="EMBL" id="VBOU01000076">
    <property type="protein sequence ID" value="TMQ54176.1"/>
    <property type="molecule type" value="Genomic_DNA"/>
</dbReference>
<dbReference type="SMART" id="SM00710">
    <property type="entry name" value="PbH1"/>
    <property type="match status" value="3"/>
</dbReference>
<dbReference type="Gene3D" id="2.160.20.10">
    <property type="entry name" value="Single-stranded right-handed beta-helix, Pectin lyase-like"/>
    <property type="match status" value="1"/>
</dbReference>
<feature type="non-terminal residue" evidence="1">
    <location>
        <position position="234"/>
    </location>
</feature>
<dbReference type="AlphaFoldDB" id="A0A538SS31"/>
<dbReference type="InterPro" id="IPR011050">
    <property type="entry name" value="Pectin_lyase_fold/virulence"/>
</dbReference>
<gene>
    <name evidence="1" type="ORF">E6K74_07335</name>
</gene>
<comment type="caution">
    <text evidence="1">The sequence shown here is derived from an EMBL/GenBank/DDBJ whole genome shotgun (WGS) entry which is preliminary data.</text>
</comment>
<dbReference type="SUPFAM" id="SSF51126">
    <property type="entry name" value="Pectin lyase-like"/>
    <property type="match status" value="1"/>
</dbReference>
<sequence>MDFFQRCRLAAFFGALVLPGIVSAREIIVAPSGGDFAAVAAGVNAAQPGDTVTVRAGIYNEAVSFGRSGSAAAYITLHGEPGAILDGTGGSGQGITINNRNYIRVVGMTVRNFMGSGTPMGISVEGSSSFIELRNILIHNIESPNGNAHGIAFYGSAATPMTNIVVEGNEIRNCRLGQSEALVLNGNIDGFTVAGNTVHDNDNIGIDFIGFEGTGPLGQDQARNGVCVDNVVYN</sequence>
<evidence type="ECO:0000313" key="1">
    <source>
        <dbReference type="EMBL" id="TMQ54176.1"/>
    </source>
</evidence>
<dbReference type="Proteomes" id="UP000319829">
    <property type="component" value="Unassembled WGS sequence"/>
</dbReference>
<organism evidence="1 2">
    <name type="scientific">Eiseniibacteriota bacterium</name>
    <dbReference type="NCBI Taxonomy" id="2212470"/>
    <lineage>
        <taxon>Bacteria</taxon>
        <taxon>Candidatus Eiseniibacteriota</taxon>
    </lineage>
</organism>
<name>A0A538SS31_UNCEI</name>
<protein>
    <submittedName>
        <fullName evidence="1">DUF5123 domain-containing protein</fullName>
    </submittedName>
</protein>
<accession>A0A538SS31</accession>